<accession>A0A3N4IF56</accession>
<dbReference type="EMBL" id="ML119660">
    <property type="protein sequence ID" value="RPA84236.1"/>
    <property type="molecule type" value="Genomic_DNA"/>
</dbReference>
<sequence>MPILSFWKRVRFIQRQLTNSCSLRVVFSALSMMATVVVPGQLGTSIVDCRVVFRRFDPPPSHPVFRQSSAHTAPYGTVSHPRHCPNVDFIGNFGSLMAGDNGVLSAVVPDNFTETSERIAQCQSGWPNQSPLVDEIQLFPSETQCPQLGPISQALNSFRIES</sequence>
<keyword evidence="1" id="KW-0812">Transmembrane</keyword>
<gene>
    <name evidence="2" type="ORF">BJ508DRAFT_412927</name>
</gene>
<keyword evidence="1" id="KW-0472">Membrane</keyword>
<keyword evidence="1" id="KW-1133">Transmembrane helix</keyword>
<reference evidence="2 3" key="1">
    <citation type="journal article" date="2018" name="Nat. Ecol. Evol.">
        <title>Pezizomycetes genomes reveal the molecular basis of ectomycorrhizal truffle lifestyle.</title>
        <authorList>
            <person name="Murat C."/>
            <person name="Payen T."/>
            <person name="Noel B."/>
            <person name="Kuo A."/>
            <person name="Morin E."/>
            <person name="Chen J."/>
            <person name="Kohler A."/>
            <person name="Krizsan K."/>
            <person name="Balestrini R."/>
            <person name="Da Silva C."/>
            <person name="Montanini B."/>
            <person name="Hainaut M."/>
            <person name="Levati E."/>
            <person name="Barry K.W."/>
            <person name="Belfiori B."/>
            <person name="Cichocki N."/>
            <person name="Clum A."/>
            <person name="Dockter R.B."/>
            <person name="Fauchery L."/>
            <person name="Guy J."/>
            <person name="Iotti M."/>
            <person name="Le Tacon F."/>
            <person name="Lindquist E.A."/>
            <person name="Lipzen A."/>
            <person name="Malagnac F."/>
            <person name="Mello A."/>
            <person name="Molinier V."/>
            <person name="Miyauchi S."/>
            <person name="Poulain J."/>
            <person name="Riccioni C."/>
            <person name="Rubini A."/>
            <person name="Sitrit Y."/>
            <person name="Splivallo R."/>
            <person name="Traeger S."/>
            <person name="Wang M."/>
            <person name="Zifcakova L."/>
            <person name="Wipf D."/>
            <person name="Zambonelli A."/>
            <person name="Paolocci F."/>
            <person name="Nowrousian M."/>
            <person name="Ottonello S."/>
            <person name="Baldrian P."/>
            <person name="Spatafora J.W."/>
            <person name="Henrissat B."/>
            <person name="Nagy L.G."/>
            <person name="Aury J.M."/>
            <person name="Wincker P."/>
            <person name="Grigoriev I.V."/>
            <person name="Bonfante P."/>
            <person name="Martin F.M."/>
        </authorList>
    </citation>
    <scope>NUCLEOTIDE SEQUENCE [LARGE SCALE GENOMIC DNA]</scope>
    <source>
        <strain evidence="2 3">RN42</strain>
    </source>
</reference>
<proteinExistence type="predicted"/>
<name>A0A3N4IF56_ASCIM</name>
<keyword evidence="3" id="KW-1185">Reference proteome</keyword>
<dbReference type="AlphaFoldDB" id="A0A3N4IF56"/>
<feature type="transmembrane region" description="Helical" evidence="1">
    <location>
        <begin position="21"/>
        <end position="42"/>
    </location>
</feature>
<protein>
    <submittedName>
        <fullName evidence="2">Uncharacterized protein</fullName>
    </submittedName>
</protein>
<evidence type="ECO:0000256" key="1">
    <source>
        <dbReference type="SAM" id="Phobius"/>
    </source>
</evidence>
<dbReference type="Proteomes" id="UP000275078">
    <property type="component" value="Unassembled WGS sequence"/>
</dbReference>
<evidence type="ECO:0000313" key="2">
    <source>
        <dbReference type="EMBL" id="RPA84236.1"/>
    </source>
</evidence>
<evidence type="ECO:0000313" key="3">
    <source>
        <dbReference type="Proteomes" id="UP000275078"/>
    </source>
</evidence>
<organism evidence="2 3">
    <name type="scientific">Ascobolus immersus RN42</name>
    <dbReference type="NCBI Taxonomy" id="1160509"/>
    <lineage>
        <taxon>Eukaryota</taxon>
        <taxon>Fungi</taxon>
        <taxon>Dikarya</taxon>
        <taxon>Ascomycota</taxon>
        <taxon>Pezizomycotina</taxon>
        <taxon>Pezizomycetes</taxon>
        <taxon>Pezizales</taxon>
        <taxon>Ascobolaceae</taxon>
        <taxon>Ascobolus</taxon>
    </lineage>
</organism>